<evidence type="ECO:0000256" key="6">
    <source>
        <dbReference type="ARBA" id="ARBA00022833"/>
    </source>
</evidence>
<dbReference type="EMBL" id="JAEPRC010000001">
    <property type="protein sequence ID" value="KAG2216001.1"/>
    <property type="molecule type" value="Genomic_DNA"/>
</dbReference>
<evidence type="ECO:0000313" key="12">
    <source>
        <dbReference type="Proteomes" id="UP000650833"/>
    </source>
</evidence>
<accession>A0A8H7RUA7</accession>
<evidence type="ECO:0000259" key="10">
    <source>
        <dbReference type="Pfam" id="PF24621"/>
    </source>
</evidence>
<dbReference type="PANTHER" id="PTHR43622">
    <property type="entry name" value="3-DEHYDROQUINATE SYNTHASE"/>
    <property type="match status" value="1"/>
</dbReference>
<dbReference type="GO" id="GO:0046872">
    <property type="term" value="F:metal ion binding"/>
    <property type="evidence" value="ECO:0007669"/>
    <property type="project" value="UniProtKB-KW"/>
</dbReference>
<dbReference type="GO" id="GO:0003856">
    <property type="term" value="F:3-dehydroquinate synthase activity"/>
    <property type="evidence" value="ECO:0007669"/>
    <property type="project" value="InterPro"/>
</dbReference>
<feature type="domain" description="3-dehydroquinate synthase C-terminal" evidence="10">
    <location>
        <begin position="191"/>
        <end position="353"/>
    </location>
</feature>
<dbReference type="AlphaFoldDB" id="A0A8H7RUA7"/>
<evidence type="ECO:0000256" key="2">
    <source>
        <dbReference type="ARBA" id="ARBA00001941"/>
    </source>
</evidence>
<dbReference type="SUPFAM" id="SSF51569">
    <property type="entry name" value="Aldolase"/>
    <property type="match status" value="1"/>
</dbReference>
<evidence type="ECO:0000256" key="8">
    <source>
        <dbReference type="ARBA" id="ARBA00023239"/>
    </source>
</evidence>
<proteinExistence type="predicted"/>
<keyword evidence="7" id="KW-0520">NAD</keyword>
<evidence type="ECO:0000256" key="4">
    <source>
        <dbReference type="ARBA" id="ARBA00022723"/>
    </source>
</evidence>
<evidence type="ECO:0000313" key="11">
    <source>
        <dbReference type="EMBL" id="KAG2216001.1"/>
    </source>
</evidence>
<evidence type="ECO:0000256" key="3">
    <source>
        <dbReference type="ARBA" id="ARBA00001947"/>
    </source>
</evidence>
<dbReference type="InterPro" id="IPR030960">
    <property type="entry name" value="DHQS/DOIS_N"/>
</dbReference>
<protein>
    <recommendedName>
        <fullName evidence="13">3-dehydroquinate synthase</fullName>
    </recommendedName>
</protein>
<dbReference type="CDD" id="cd08195">
    <property type="entry name" value="DHQS"/>
    <property type="match status" value="1"/>
</dbReference>
<evidence type="ECO:0000256" key="1">
    <source>
        <dbReference type="ARBA" id="ARBA00001911"/>
    </source>
</evidence>
<dbReference type="Gene3D" id="3.20.20.70">
    <property type="entry name" value="Aldolase class I"/>
    <property type="match status" value="1"/>
</dbReference>
<dbReference type="InterPro" id="IPR001381">
    <property type="entry name" value="DHquinase_I"/>
</dbReference>
<dbReference type="Proteomes" id="UP000650833">
    <property type="component" value="Unassembled WGS sequence"/>
</dbReference>
<dbReference type="Pfam" id="PF01487">
    <property type="entry name" value="DHquinase_I"/>
    <property type="match status" value="1"/>
</dbReference>
<organism evidence="11 12">
    <name type="scientific">Mucor plumbeus</name>
    <dbReference type="NCBI Taxonomy" id="97098"/>
    <lineage>
        <taxon>Eukaryota</taxon>
        <taxon>Fungi</taxon>
        <taxon>Fungi incertae sedis</taxon>
        <taxon>Mucoromycota</taxon>
        <taxon>Mucoromycotina</taxon>
        <taxon>Mucoromycetes</taxon>
        <taxon>Mucorales</taxon>
        <taxon>Mucorineae</taxon>
        <taxon>Mucoraceae</taxon>
        <taxon>Mucor</taxon>
    </lineage>
</organism>
<keyword evidence="4" id="KW-0479">Metal-binding</keyword>
<dbReference type="NCBIfam" id="TIGR01357">
    <property type="entry name" value="aroB"/>
    <property type="match status" value="1"/>
</dbReference>
<sequence>MVHDIANITTIPLLNIPNLIQIGYQLMDHIASDLTRNVNNVSNYVIITDTQLAPLYLSTLYKLIQSHLKLNQRLLTRILPCGEQSKSRNTKAQIEDFLLNQKCTRDTCLIALGGGVIGDLVGFVASTFMRGVPFVQIPTTLLAMVDSSIGGKTAIDTAHGKNLIGTFWQPKRIYMNLSFLETLPKREIANGMAEVIKTFAISNEPEFIKLENGKNQIESAILGFSDQSDATKLDADRSMLMSVVSACAAYKAYIVTEDEKEDGLRGLLNFGHSIGHAYEAHLSPEWLHGECVSLGLIHEAELSYYLGHCSSNVISRLKKCLQLYDLPIKFDEKSKHRLGLAQVMDTMKVDKKNKGDQKRIVLLKKVGSALDNKPTDVSDVAIEHVLSKYISSSCAVNHSTEVDARSQDEYFVNTIALDFSIDSLNLSSHLKSLESAFKKPGVSIDSQNDQHLKVSADSSRKTIKVYITESPGSTNPLNKEDVWYESVVLPLQKADNKFVYSVLRSIDTSMLSHSRHISPMANSQTTFVTPTISAYDNVLPNLMKQWLENTDAVEFRVDHLPAQENMNDWIANVGTQLARLRQLTSLPIIYTVRTQPQAGKFDPTQIDLYEKLLQWGHRWGCDYIDMEASTLPEDRQQEMMRMNQRYENAKIIYSFHDPEHKLSWSDPAMKSIYEQAKLLFETYNHKGVIKLVGFAKTFNDNIELEQFRNQIDPEMNKEIILINMGANGRLSRVSNKFLSPATHPTMSIAAAPGQLSVDELSFLRKELHF</sequence>
<dbReference type="InterPro" id="IPR013785">
    <property type="entry name" value="Aldolase_TIM"/>
</dbReference>
<gene>
    <name evidence="11" type="ORF">INT46_007061</name>
</gene>
<comment type="cofactor">
    <cofactor evidence="3">
        <name>Zn(2+)</name>
        <dbReference type="ChEBI" id="CHEBI:29105"/>
    </cofactor>
</comment>
<reference evidence="11" key="1">
    <citation type="submission" date="2020-12" db="EMBL/GenBank/DDBJ databases">
        <title>Metabolic potential, ecology and presence of endohyphal bacteria is reflected in genomic diversity of Mucoromycotina.</title>
        <authorList>
            <person name="Muszewska A."/>
            <person name="Okrasinska A."/>
            <person name="Steczkiewicz K."/>
            <person name="Drgas O."/>
            <person name="Orlowska M."/>
            <person name="Perlinska-Lenart U."/>
            <person name="Aleksandrzak-Piekarczyk T."/>
            <person name="Szatraj K."/>
            <person name="Zielenkiewicz U."/>
            <person name="Pilsyk S."/>
            <person name="Malc E."/>
            <person name="Mieczkowski P."/>
            <person name="Kruszewska J.S."/>
            <person name="Biernat P."/>
            <person name="Pawlowska J."/>
        </authorList>
    </citation>
    <scope>NUCLEOTIDE SEQUENCE</scope>
    <source>
        <strain evidence="11">CBS 226.32</strain>
    </source>
</reference>
<dbReference type="GO" id="GO:0000166">
    <property type="term" value="F:nucleotide binding"/>
    <property type="evidence" value="ECO:0007669"/>
    <property type="project" value="UniProtKB-KW"/>
</dbReference>
<dbReference type="Gene3D" id="3.40.50.1970">
    <property type="match status" value="1"/>
</dbReference>
<comment type="cofactor">
    <cofactor evidence="2">
        <name>Co(2+)</name>
        <dbReference type="ChEBI" id="CHEBI:48828"/>
    </cofactor>
</comment>
<keyword evidence="8" id="KW-0456">Lyase</keyword>
<feature type="domain" description="3-dehydroquinate synthase N-terminal" evidence="9">
    <location>
        <begin position="78"/>
        <end position="189"/>
    </location>
</feature>
<dbReference type="InterPro" id="IPR056179">
    <property type="entry name" value="DHQS_C"/>
</dbReference>
<dbReference type="InterPro" id="IPR050071">
    <property type="entry name" value="Dehydroquinate_synthase"/>
</dbReference>
<comment type="caution">
    <text evidence="11">The sequence shown here is derived from an EMBL/GenBank/DDBJ whole genome shotgun (WGS) entry which is preliminary data.</text>
</comment>
<dbReference type="NCBIfam" id="TIGR01093">
    <property type="entry name" value="aroD"/>
    <property type="match status" value="1"/>
</dbReference>
<dbReference type="CDD" id="cd00502">
    <property type="entry name" value="DHQase_I"/>
    <property type="match status" value="1"/>
</dbReference>
<dbReference type="FunFam" id="3.40.50.1970:FF:000007">
    <property type="entry name" value="Pentafunctional AROM polypeptide"/>
    <property type="match status" value="1"/>
</dbReference>
<dbReference type="GO" id="GO:0009073">
    <property type="term" value="P:aromatic amino acid family biosynthetic process"/>
    <property type="evidence" value="ECO:0007669"/>
    <property type="project" value="InterPro"/>
</dbReference>
<dbReference type="GO" id="GO:0003855">
    <property type="term" value="F:3-dehydroquinate dehydratase activity"/>
    <property type="evidence" value="ECO:0007669"/>
    <property type="project" value="InterPro"/>
</dbReference>
<dbReference type="InterPro" id="IPR016037">
    <property type="entry name" value="DHQ_synth_AroB"/>
</dbReference>
<evidence type="ECO:0000256" key="5">
    <source>
        <dbReference type="ARBA" id="ARBA00022741"/>
    </source>
</evidence>
<dbReference type="Pfam" id="PF01761">
    <property type="entry name" value="DHQ_synthase"/>
    <property type="match status" value="1"/>
</dbReference>
<comment type="cofactor">
    <cofactor evidence="1">
        <name>NAD(+)</name>
        <dbReference type="ChEBI" id="CHEBI:57540"/>
    </cofactor>
</comment>
<keyword evidence="6" id="KW-0862">Zinc</keyword>
<dbReference type="OrthoDB" id="197068at2759"/>
<name>A0A8H7RUA7_9FUNG</name>
<evidence type="ECO:0008006" key="13">
    <source>
        <dbReference type="Google" id="ProtNLM"/>
    </source>
</evidence>
<evidence type="ECO:0000259" key="9">
    <source>
        <dbReference type="Pfam" id="PF01761"/>
    </source>
</evidence>
<keyword evidence="12" id="KW-1185">Reference proteome</keyword>
<dbReference type="GO" id="GO:0005737">
    <property type="term" value="C:cytoplasm"/>
    <property type="evidence" value="ECO:0007669"/>
    <property type="project" value="InterPro"/>
</dbReference>
<dbReference type="Pfam" id="PF24621">
    <property type="entry name" value="DHQS_C"/>
    <property type="match status" value="1"/>
</dbReference>
<dbReference type="SUPFAM" id="SSF56796">
    <property type="entry name" value="Dehydroquinate synthase-like"/>
    <property type="match status" value="1"/>
</dbReference>
<keyword evidence="5" id="KW-0547">Nucleotide-binding</keyword>
<evidence type="ECO:0000256" key="7">
    <source>
        <dbReference type="ARBA" id="ARBA00023027"/>
    </source>
</evidence>
<dbReference type="Gene3D" id="1.20.1090.10">
    <property type="entry name" value="Dehydroquinate synthase-like - alpha domain"/>
    <property type="match status" value="1"/>
</dbReference>
<dbReference type="PANTHER" id="PTHR43622:SF1">
    <property type="entry name" value="3-DEHYDROQUINATE SYNTHASE"/>
    <property type="match status" value="1"/>
</dbReference>